<feature type="region of interest" description="Disordered" evidence="4">
    <location>
        <begin position="1093"/>
        <end position="1169"/>
    </location>
</feature>
<feature type="region of interest" description="Disordered" evidence="4">
    <location>
        <begin position="934"/>
        <end position="957"/>
    </location>
</feature>
<dbReference type="Proteomes" id="UP000486351">
    <property type="component" value="Unassembled WGS sequence"/>
</dbReference>
<feature type="compositionally biased region" description="Polar residues" evidence="4">
    <location>
        <begin position="862"/>
        <end position="873"/>
    </location>
</feature>
<evidence type="ECO:0000256" key="2">
    <source>
        <dbReference type="ARBA" id="ARBA00022490"/>
    </source>
</evidence>
<proteinExistence type="predicted"/>
<feature type="compositionally biased region" description="Basic and acidic residues" evidence="4">
    <location>
        <begin position="183"/>
        <end position="208"/>
    </location>
</feature>
<evidence type="ECO:0000256" key="3">
    <source>
        <dbReference type="ARBA" id="ARBA00023212"/>
    </source>
</evidence>
<accession>A0A6G0S9F5</accession>
<feature type="compositionally biased region" description="Acidic residues" evidence="4">
    <location>
        <begin position="470"/>
        <end position="479"/>
    </location>
</feature>
<feature type="region of interest" description="Disordered" evidence="4">
    <location>
        <begin position="376"/>
        <end position="398"/>
    </location>
</feature>
<protein>
    <recommendedName>
        <fullName evidence="5">ALMS motif domain-containing protein</fullName>
    </recommendedName>
</protein>
<name>A0A6G0S9F5_9STRA</name>
<feature type="compositionally biased region" description="Low complexity" evidence="4">
    <location>
        <begin position="1212"/>
        <end position="1225"/>
    </location>
</feature>
<feature type="region of interest" description="Disordered" evidence="4">
    <location>
        <begin position="512"/>
        <end position="749"/>
    </location>
</feature>
<feature type="compositionally biased region" description="Low complexity" evidence="4">
    <location>
        <begin position="1321"/>
        <end position="1342"/>
    </location>
</feature>
<feature type="compositionally biased region" description="Basic and acidic residues" evidence="4">
    <location>
        <begin position="1239"/>
        <end position="1248"/>
    </location>
</feature>
<feature type="compositionally biased region" description="Low complexity" evidence="4">
    <location>
        <begin position="891"/>
        <end position="906"/>
    </location>
</feature>
<feature type="domain" description="ALMS motif" evidence="5">
    <location>
        <begin position="1376"/>
        <end position="1514"/>
    </location>
</feature>
<sequence>MAVRAPPPPPRRRRDASLGQIPLSSGEIELYSRQDEAARRRRRLLAVRDQERRLAQQVTQRYRQNLQRLQRGQRSRRQRQLSAEQRKMLTELHARYQSSLQSMGAAQRNARLKLLELMETAHDERQKWAFNAQIIGKQRVNEAEEDIEQQQQKRAERRRHVEKNVERLKVLTDQQRRQASARARQEQQLKTQRDRDREEVERVRREQSPEEVFVTPRPRGKDVLAYRFTRTHCVAPSVEKETAVTVIRHNRKHPTAVYGEKEAEKYRREMDRKRERDRLVVEQQHETAADRGNDALEDVTSRQQGKQALEWLALVDKMERCARGQDYGGDGVALDARDVDGRGDDPERMAERAFARMLGLDEDSVELSAFSIETDDDRSVGLGDTDHEHSDGDKVAEAAADTDCKQLDEDKAAEANVDHRVKLKAPKRSDYFDPLHDVVPARPDVDTKDTQAGATPAKKAKVASFGDLEGPNEDEDGGEADMHRSSIGSSDAHPWVSNPYAWYRQQIDGDKVAEADRAKRTATKRSDSFAPLHELDRVRTSSYTRHAGVSNGSNDEDSREEISASGRQSSRLASGDEDQRSESESSFAPSQKSLSHFDQVVQGSGEKINSPGRQSSRLVSGEGDQRSESESSFAPSQKSLSHLDQVIQDPREKINVPGHQSSRLVSGEEYQRSESESSFAPSQKSLSHLDQVANDRAKSLGQRYIDQHMLSFSSSEGQGDGEEDGEADLHRPSIGSNDAHPSVNINPYDPYRQQIDHQARRSSSSAVSIAQFSLPPSDTQTSFDGSVHPGYGDDSFVNELVPIFPKRAQPPPPRSQDDDSQVLEEYDVQLVAPNMSRMLTADQRSSFGRSRQRLAHQEHQAAGTQQSRNQAELTTARGVENSGALTRSENRMLSSSRRRSISSSSESFDYEIGAKSVVEEPLARHQLDSMKRIRRASATGSPPRAHHVAGRSKFDIADTNAADDRSDISSDSGVSSLGFTVQLNLAAGISRKRNGDGGRREVSRHSSFQQGSSMASLSDDGKDDQNNVSERSFASSSSLSMDARFNYLANMTSVVGKSLPLHLRLPAMIYGKEDMTKPPAPIAWSASSVSSIASVSDADPNDGPEIFSRSDRRTRSRSSSSMSESLLEEQHVSPSVERNSDQQVHENSSQQSPTSSYRSKASDESSEFVGEQRAIHFTFNDIKEKVSRLPPPPLGPLNMSKPPAPLQNLNRSSADSDSSSEQSFRVSERSQVRHRLDRRPKEGERKLTFDGIEGNVSRLPPPPLGSLDMSRPPAPLQSLNRSTAGSNSSSEQSSPASERSQVRHRPDRRPYEGEEERKLSDSTSGSDVSSRSEASLSSSSSSSRRHRVKKAEKIVISVKKDNNDGDSDDGQDDKGMSLAEAFQRRHPGFGRRVESHQEKLRRQRDIAQEPEHGQQHQHESDQKPATKRDIFKGRGVTVGATDPLPPEKQQMLDRLASGSRAKISDREMKERSRRLYHQLPEVVERKRQEEVMRRRRERLNELREQEKERRLQQKQRRQQQHNLHHR</sequence>
<feature type="compositionally biased region" description="Polar residues" evidence="4">
    <location>
        <begin position="584"/>
        <end position="596"/>
    </location>
</feature>
<keyword evidence="3" id="KW-0206">Cytoskeleton</keyword>
<feature type="region of interest" description="Disordered" evidence="4">
    <location>
        <begin position="1182"/>
        <end position="1526"/>
    </location>
</feature>
<feature type="compositionally biased region" description="Polar residues" evidence="4">
    <location>
        <begin position="676"/>
        <end position="688"/>
    </location>
</feature>
<feature type="compositionally biased region" description="Low complexity" evidence="4">
    <location>
        <begin position="1148"/>
        <end position="1159"/>
    </location>
</feature>
<evidence type="ECO:0000259" key="5">
    <source>
        <dbReference type="Pfam" id="PF15309"/>
    </source>
</evidence>
<dbReference type="EMBL" id="QXFY01000181">
    <property type="protein sequence ID" value="KAE9353318.1"/>
    <property type="molecule type" value="Genomic_DNA"/>
</dbReference>
<feature type="compositionally biased region" description="Basic and acidic residues" evidence="4">
    <location>
        <begin position="1482"/>
        <end position="1511"/>
    </location>
</feature>
<feature type="compositionally biased region" description="Polar residues" evidence="4">
    <location>
        <begin position="1005"/>
        <end position="1016"/>
    </location>
</feature>
<evidence type="ECO:0000313" key="7">
    <source>
        <dbReference type="Proteomes" id="UP000486351"/>
    </source>
</evidence>
<feature type="compositionally biased region" description="Basic and acidic residues" evidence="4">
    <location>
        <begin position="1308"/>
        <end position="1320"/>
    </location>
</feature>
<dbReference type="GO" id="GO:0005813">
    <property type="term" value="C:centrosome"/>
    <property type="evidence" value="ECO:0007669"/>
    <property type="project" value="UniProtKB-SubCell"/>
</dbReference>
<feature type="compositionally biased region" description="Basic and acidic residues" evidence="4">
    <location>
        <begin position="512"/>
        <end position="539"/>
    </location>
</feature>
<evidence type="ECO:0000256" key="1">
    <source>
        <dbReference type="ARBA" id="ARBA00004300"/>
    </source>
</evidence>
<dbReference type="InterPro" id="IPR029299">
    <property type="entry name" value="ALMS_motif"/>
</dbReference>
<comment type="subcellular location">
    <subcellularLocation>
        <location evidence="1">Cytoplasm</location>
        <location evidence="1">Cytoskeleton</location>
        <location evidence="1">Microtubule organizing center</location>
        <location evidence="1">Centrosome</location>
    </subcellularLocation>
</comment>
<feature type="compositionally biased region" description="Basic residues" evidence="4">
    <location>
        <begin position="1512"/>
        <end position="1526"/>
    </location>
</feature>
<organism evidence="6 7">
    <name type="scientific">Phytophthora fragariae</name>
    <dbReference type="NCBI Taxonomy" id="53985"/>
    <lineage>
        <taxon>Eukaryota</taxon>
        <taxon>Sar</taxon>
        <taxon>Stramenopiles</taxon>
        <taxon>Oomycota</taxon>
        <taxon>Peronosporomycetes</taxon>
        <taxon>Peronosporales</taxon>
        <taxon>Peronosporaceae</taxon>
        <taxon>Phytophthora</taxon>
    </lineage>
</organism>
<feature type="compositionally biased region" description="Basic and acidic residues" evidence="4">
    <location>
        <begin position="162"/>
        <end position="176"/>
    </location>
</feature>
<feature type="region of interest" description="Disordered" evidence="4">
    <location>
        <begin position="843"/>
        <end position="906"/>
    </location>
</feature>
<reference evidence="6 7" key="1">
    <citation type="submission" date="2018-09" db="EMBL/GenBank/DDBJ databases">
        <title>Genomic investigation of the strawberry pathogen Phytophthora fragariae indicates pathogenicity is determined by transcriptional variation in three key races.</title>
        <authorList>
            <person name="Adams T.M."/>
            <person name="Armitage A.D."/>
            <person name="Sobczyk M.K."/>
            <person name="Bates H.J."/>
            <person name="Dunwell J.M."/>
            <person name="Nellist C.F."/>
            <person name="Harrison R.J."/>
        </authorList>
    </citation>
    <scope>NUCLEOTIDE SEQUENCE [LARGE SCALE GENOMIC DNA]</scope>
    <source>
        <strain evidence="6 7">NOV-77</strain>
    </source>
</reference>
<feature type="region of interest" description="Disordered" evidence="4">
    <location>
        <begin position="1"/>
        <end position="20"/>
    </location>
</feature>
<feature type="compositionally biased region" description="Low complexity" evidence="4">
    <location>
        <begin position="1282"/>
        <end position="1299"/>
    </location>
</feature>
<feature type="compositionally biased region" description="Basic and acidic residues" evidence="4">
    <location>
        <begin position="1391"/>
        <end position="1432"/>
    </location>
</feature>
<feature type="region of interest" description="Disordered" evidence="4">
    <location>
        <begin position="990"/>
        <end position="1035"/>
    </location>
</feature>
<evidence type="ECO:0000313" key="6">
    <source>
        <dbReference type="EMBL" id="KAE9353318.1"/>
    </source>
</evidence>
<feature type="region of interest" description="Disordered" evidence="4">
    <location>
        <begin position="428"/>
        <end position="496"/>
    </location>
</feature>
<evidence type="ECO:0000256" key="4">
    <source>
        <dbReference type="SAM" id="MobiDB-lite"/>
    </source>
</evidence>
<feature type="compositionally biased region" description="Basic and acidic residues" evidence="4">
    <location>
        <begin position="993"/>
        <end position="1004"/>
    </location>
</feature>
<feature type="region of interest" description="Disordered" evidence="4">
    <location>
        <begin position="146"/>
        <end position="212"/>
    </location>
</feature>
<gene>
    <name evidence="6" type="ORF">PF008_g5052</name>
</gene>
<dbReference type="Pfam" id="PF15309">
    <property type="entry name" value="ALMS_motif"/>
    <property type="match status" value="1"/>
</dbReference>
<keyword evidence="2" id="KW-0963">Cytoplasm</keyword>
<comment type="caution">
    <text evidence="6">The sequence shown here is derived from an EMBL/GenBank/DDBJ whole genome shotgun (WGS) entry which is preliminary data.</text>
</comment>
<feature type="compositionally biased region" description="Basic and acidic residues" evidence="4">
    <location>
        <begin position="384"/>
        <end position="398"/>
    </location>
</feature>
<feature type="compositionally biased region" description="Polar residues" evidence="4">
    <location>
        <begin position="630"/>
        <end position="642"/>
    </location>
</feature>